<evidence type="ECO:0000313" key="8">
    <source>
        <dbReference type="Proteomes" id="UP000693725"/>
    </source>
</evidence>
<gene>
    <name evidence="7" type="primary">11</name>
    <name evidence="7" type="ORF">SEA_SILENTRX_11</name>
</gene>
<dbReference type="RefSeq" id="YP_010656392.1">
    <property type="nucleotide sequence ID" value="NC_070838.1"/>
</dbReference>
<dbReference type="GeneID" id="77932273"/>
<keyword evidence="5" id="KW-0949">S-adenosyl-L-methionine</keyword>
<evidence type="ECO:0000256" key="5">
    <source>
        <dbReference type="ARBA" id="ARBA00022691"/>
    </source>
</evidence>
<dbReference type="Gene3D" id="3.40.50.150">
    <property type="entry name" value="Vaccinia Virus protein VP39"/>
    <property type="match status" value="2"/>
</dbReference>
<evidence type="ECO:0000256" key="4">
    <source>
        <dbReference type="ARBA" id="ARBA00022679"/>
    </source>
</evidence>
<dbReference type="Pfam" id="PF02086">
    <property type="entry name" value="MethyltransfD12"/>
    <property type="match status" value="2"/>
</dbReference>
<dbReference type="GO" id="GO:0043565">
    <property type="term" value="F:sequence-specific DNA binding"/>
    <property type="evidence" value="ECO:0007669"/>
    <property type="project" value="TreeGrafter"/>
</dbReference>
<dbReference type="Proteomes" id="UP000693725">
    <property type="component" value="Segment"/>
</dbReference>
<dbReference type="InterPro" id="IPR012327">
    <property type="entry name" value="MeTrfase_D12"/>
</dbReference>
<dbReference type="KEGG" id="vg:77932273"/>
<evidence type="ECO:0000256" key="1">
    <source>
        <dbReference type="ARBA" id="ARBA00006594"/>
    </source>
</evidence>
<keyword evidence="4" id="KW-0808">Transferase</keyword>
<protein>
    <recommendedName>
        <fullName evidence="2">site-specific DNA-methyltransferase (adenine-specific)</fullName>
        <ecNumber evidence="2">2.1.1.72</ecNumber>
    </recommendedName>
</protein>
<evidence type="ECO:0000256" key="2">
    <source>
        <dbReference type="ARBA" id="ARBA00011900"/>
    </source>
</evidence>
<comment type="similarity">
    <text evidence="1">Belongs to the N(4)/N(6)-methyltransferase family.</text>
</comment>
<dbReference type="EMBL" id="MW862992">
    <property type="protein sequence ID" value="QWY82844.1"/>
    <property type="molecule type" value="Genomic_DNA"/>
</dbReference>
<dbReference type="GO" id="GO:1904047">
    <property type="term" value="F:S-adenosyl-L-methionine binding"/>
    <property type="evidence" value="ECO:0007669"/>
    <property type="project" value="TreeGrafter"/>
</dbReference>
<dbReference type="InterPro" id="IPR029063">
    <property type="entry name" value="SAM-dependent_MTases_sf"/>
</dbReference>
<dbReference type="GO" id="GO:0009307">
    <property type="term" value="P:DNA restriction-modification system"/>
    <property type="evidence" value="ECO:0007669"/>
    <property type="project" value="InterPro"/>
</dbReference>
<dbReference type="GO" id="GO:0006298">
    <property type="term" value="P:mismatch repair"/>
    <property type="evidence" value="ECO:0007669"/>
    <property type="project" value="TreeGrafter"/>
</dbReference>
<evidence type="ECO:0000313" key="7">
    <source>
        <dbReference type="EMBL" id="QWY82844.1"/>
    </source>
</evidence>
<dbReference type="Gene3D" id="1.10.1020.10">
    <property type="entry name" value="Adenine-specific Methyltransferase, Domain 2"/>
    <property type="match status" value="1"/>
</dbReference>
<dbReference type="InterPro" id="IPR023095">
    <property type="entry name" value="Ade_MeTrfase_dom_2"/>
</dbReference>
<evidence type="ECO:0000256" key="6">
    <source>
        <dbReference type="ARBA" id="ARBA00047942"/>
    </source>
</evidence>
<dbReference type="PRINTS" id="PR00505">
    <property type="entry name" value="D12N6MTFRASE"/>
</dbReference>
<organism evidence="7 8">
    <name type="scientific">Arthrobacter phage SilentRX</name>
    <dbReference type="NCBI Taxonomy" id="2836091"/>
    <lineage>
        <taxon>Viruses</taxon>
        <taxon>Duplodnaviria</taxon>
        <taxon>Heunggongvirae</taxon>
        <taxon>Uroviricota</taxon>
        <taxon>Caudoviricetes</taxon>
        <taxon>Silentrexvirus</taxon>
        <taxon>Silentrexvirus silentrx</taxon>
    </lineage>
</organism>
<proteinExistence type="inferred from homology"/>
<dbReference type="EC" id="2.1.1.72" evidence="2"/>
<dbReference type="PROSITE" id="PS00092">
    <property type="entry name" value="N6_MTASE"/>
    <property type="match status" value="1"/>
</dbReference>
<sequence>MRYMGGKTRIAAQIGAIMRAGRNGRDTYIEPFIGGGSVAAEMAPEFSTVHLSDANEDLMLLWKAVQDGWIPPTDMPYEEWLALKHATEPSALRAFAGFGVSFGGRWFTSYARNNKGNYYAGASSRTLRRYAPKIAHASLYHRDYAAAGEQVGPDCVVYCDPPYAGTTGYRNTSGFNSAQFWDTAREWSATGAQVYVSEYAAPKDFVPVWKLRTPVSINRDEAKEQIEQLFIYGPALDQIRKDRAR</sequence>
<keyword evidence="8" id="KW-1185">Reference proteome</keyword>
<name>A0A8F3EBM7_9CAUD</name>
<accession>A0A8F3EBM7</accession>
<reference evidence="7" key="1">
    <citation type="submission" date="2021-04" db="EMBL/GenBank/DDBJ databases">
        <authorList>
            <person name="Edwards E.G."/>
            <person name="Siddiqui F.A."/>
            <person name="Anastasi R.E."/>
            <person name="Conroy D.J."/>
            <person name="Gerton T.J."/>
            <person name="Laizure I.E."/>
            <person name="Reynolds J.D."/>
            <person name="Ulker M."/>
            <person name="Ouellette S.K."/>
            <person name="Duggan K.O."/>
            <person name="Johnson K.C."/>
            <person name="MacLea K.S."/>
            <person name="Garlena R.A."/>
            <person name="Russell D.A."/>
            <person name="Jacobs-Sera D."/>
            <person name="Hatfull G.F."/>
        </authorList>
    </citation>
    <scope>NUCLEOTIDE SEQUENCE</scope>
</reference>
<dbReference type="InterPro" id="IPR002052">
    <property type="entry name" value="DNA_methylase_N6_adenine_CS"/>
</dbReference>
<dbReference type="SUPFAM" id="SSF53335">
    <property type="entry name" value="S-adenosyl-L-methionine-dependent methyltransferases"/>
    <property type="match status" value="1"/>
</dbReference>
<keyword evidence="3 7" id="KW-0489">Methyltransferase</keyword>
<dbReference type="PANTHER" id="PTHR30481">
    <property type="entry name" value="DNA ADENINE METHYLASE"/>
    <property type="match status" value="1"/>
</dbReference>
<dbReference type="GO" id="GO:0032259">
    <property type="term" value="P:methylation"/>
    <property type="evidence" value="ECO:0007669"/>
    <property type="project" value="UniProtKB-KW"/>
</dbReference>
<dbReference type="PANTHER" id="PTHR30481:SF2">
    <property type="entry name" value="SITE-SPECIFIC DNA-METHYLTRANSFERASE (ADENINE-SPECIFIC)"/>
    <property type="match status" value="1"/>
</dbReference>
<evidence type="ECO:0000256" key="3">
    <source>
        <dbReference type="ARBA" id="ARBA00022603"/>
    </source>
</evidence>
<comment type="catalytic activity">
    <reaction evidence="6">
        <text>a 2'-deoxyadenosine in DNA + S-adenosyl-L-methionine = an N(6)-methyl-2'-deoxyadenosine in DNA + S-adenosyl-L-homocysteine + H(+)</text>
        <dbReference type="Rhea" id="RHEA:15197"/>
        <dbReference type="Rhea" id="RHEA-COMP:12418"/>
        <dbReference type="Rhea" id="RHEA-COMP:12419"/>
        <dbReference type="ChEBI" id="CHEBI:15378"/>
        <dbReference type="ChEBI" id="CHEBI:57856"/>
        <dbReference type="ChEBI" id="CHEBI:59789"/>
        <dbReference type="ChEBI" id="CHEBI:90615"/>
        <dbReference type="ChEBI" id="CHEBI:90616"/>
        <dbReference type="EC" id="2.1.1.72"/>
    </reaction>
</comment>
<dbReference type="GO" id="GO:0009007">
    <property type="term" value="F:site-specific DNA-methyltransferase (adenine-specific) activity"/>
    <property type="evidence" value="ECO:0007669"/>
    <property type="project" value="UniProtKB-EC"/>
</dbReference>